<sequence>MIARCQHCSAASVWLGDFSSWTEELGSGFKVPENGEMVYPITNFGPAPSSDMPDDVKSDYLEARTIAQFSPRAACALLRLALQKLMVHLGEPGKNIDQDIRSLAKKELLSPKFIRLMDTLRLFGNDSVHPGEIREEDIGENIDKMFLVLNKIVEGAITDQKMFDELYLMTSENKRASAEAKDLKSRESKVSGDK</sequence>
<dbReference type="Proteomes" id="UP000182769">
    <property type="component" value="Unassembled WGS sequence"/>
</dbReference>
<name>A0A0K6ITH6_9GAMM</name>
<accession>A0A0K6ITH6</accession>
<dbReference type="Pfam" id="PF13643">
    <property type="entry name" value="DUF4145"/>
    <property type="match status" value="1"/>
</dbReference>
<organism evidence="3 4">
    <name type="scientific">Marinomonas fungiae</name>
    <dbReference type="NCBI Taxonomy" id="1137284"/>
    <lineage>
        <taxon>Bacteria</taxon>
        <taxon>Pseudomonadati</taxon>
        <taxon>Pseudomonadota</taxon>
        <taxon>Gammaproteobacteria</taxon>
        <taxon>Oceanospirillales</taxon>
        <taxon>Oceanospirillaceae</taxon>
        <taxon>Marinomonas</taxon>
    </lineage>
</organism>
<protein>
    <recommendedName>
        <fullName evidence="2">DUF4145 domain-containing protein</fullName>
    </recommendedName>
</protein>
<keyword evidence="4" id="KW-1185">Reference proteome</keyword>
<dbReference type="InterPro" id="IPR025285">
    <property type="entry name" value="DUF4145"/>
</dbReference>
<dbReference type="EMBL" id="CYHG01000020">
    <property type="protein sequence ID" value="CUB06607.1"/>
    <property type="molecule type" value="Genomic_DNA"/>
</dbReference>
<gene>
    <name evidence="3" type="ORF">Ga0061065_1202</name>
</gene>
<feature type="domain" description="DUF4145" evidence="2">
    <location>
        <begin position="62"/>
        <end position="143"/>
    </location>
</feature>
<evidence type="ECO:0000256" key="1">
    <source>
        <dbReference type="SAM" id="MobiDB-lite"/>
    </source>
</evidence>
<evidence type="ECO:0000313" key="4">
    <source>
        <dbReference type="Proteomes" id="UP000182769"/>
    </source>
</evidence>
<reference evidence="4" key="1">
    <citation type="submission" date="2015-08" db="EMBL/GenBank/DDBJ databases">
        <authorList>
            <person name="Varghese N."/>
        </authorList>
    </citation>
    <scope>NUCLEOTIDE SEQUENCE [LARGE SCALE GENOMIC DNA]</scope>
    <source>
        <strain evidence="4">JCM 18476</strain>
    </source>
</reference>
<feature type="region of interest" description="Disordered" evidence="1">
    <location>
        <begin position="175"/>
        <end position="194"/>
    </location>
</feature>
<evidence type="ECO:0000259" key="2">
    <source>
        <dbReference type="Pfam" id="PF13643"/>
    </source>
</evidence>
<dbReference type="AlphaFoldDB" id="A0A0K6ITH6"/>
<evidence type="ECO:0000313" key="3">
    <source>
        <dbReference type="EMBL" id="CUB06607.1"/>
    </source>
</evidence>
<proteinExistence type="predicted"/>